<evidence type="ECO:0000256" key="9">
    <source>
        <dbReference type="ARBA" id="ARBA00023237"/>
    </source>
</evidence>
<evidence type="ECO:0000313" key="16">
    <source>
        <dbReference type="Proteomes" id="UP000252884"/>
    </source>
</evidence>
<dbReference type="GO" id="GO:0015344">
    <property type="term" value="F:siderophore uptake transmembrane transporter activity"/>
    <property type="evidence" value="ECO:0007669"/>
    <property type="project" value="TreeGrafter"/>
</dbReference>
<dbReference type="InterPro" id="IPR037066">
    <property type="entry name" value="Plug_dom_sf"/>
</dbReference>
<dbReference type="Pfam" id="PF07715">
    <property type="entry name" value="Plug"/>
    <property type="match status" value="1"/>
</dbReference>
<evidence type="ECO:0000256" key="8">
    <source>
        <dbReference type="ARBA" id="ARBA00023170"/>
    </source>
</evidence>
<dbReference type="PROSITE" id="PS52016">
    <property type="entry name" value="TONB_DEPENDENT_REC_3"/>
    <property type="match status" value="1"/>
</dbReference>
<evidence type="ECO:0000256" key="10">
    <source>
        <dbReference type="PROSITE-ProRule" id="PRU01360"/>
    </source>
</evidence>
<feature type="domain" description="TonB-dependent receptor plug" evidence="14">
    <location>
        <begin position="47"/>
        <end position="148"/>
    </location>
</feature>
<dbReference type="GO" id="GO:0044718">
    <property type="term" value="P:siderophore transmembrane transport"/>
    <property type="evidence" value="ECO:0007669"/>
    <property type="project" value="TreeGrafter"/>
</dbReference>
<keyword evidence="3 10" id="KW-0813">Transport</keyword>
<evidence type="ECO:0000259" key="13">
    <source>
        <dbReference type="Pfam" id="PF00593"/>
    </source>
</evidence>
<dbReference type="Proteomes" id="UP000252884">
    <property type="component" value="Unassembled WGS sequence"/>
</dbReference>
<evidence type="ECO:0000256" key="3">
    <source>
        <dbReference type="ARBA" id="ARBA00022448"/>
    </source>
</evidence>
<evidence type="ECO:0000256" key="1">
    <source>
        <dbReference type="ARBA" id="ARBA00004571"/>
    </source>
</evidence>
<evidence type="ECO:0000256" key="7">
    <source>
        <dbReference type="ARBA" id="ARBA00023136"/>
    </source>
</evidence>
<evidence type="ECO:0000256" key="12">
    <source>
        <dbReference type="SAM" id="SignalP"/>
    </source>
</evidence>
<dbReference type="GO" id="GO:0009279">
    <property type="term" value="C:cell outer membrane"/>
    <property type="evidence" value="ECO:0007669"/>
    <property type="project" value="UniProtKB-SubCell"/>
</dbReference>
<dbReference type="AlphaFoldDB" id="A0A368XX81"/>
<dbReference type="PROSITE" id="PS51257">
    <property type="entry name" value="PROKAR_LIPOPROTEIN"/>
    <property type="match status" value="1"/>
</dbReference>
<name>A0A368XX81_9BURK</name>
<comment type="caution">
    <text evidence="15">The sequence shown here is derived from an EMBL/GenBank/DDBJ whole genome shotgun (WGS) entry which is preliminary data.</text>
</comment>
<evidence type="ECO:0000313" key="15">
    <source>
        <dbReference type="EMBL" id="RCW72591.1"/>
    </source>
</evidence>
<evidence type="ECO:0000256" key="2">
    <source>
        <dbReference type="ARBA" id="ARBA00009810"/>
    </source>
</evidence>
<proteinExistence type="inferred from homology"/>
<evidence type="ECO:0000256" key="6">
    <source>
        <dbReference type="ARBA" id="ARBA00023077"/>
    </source>
</evidence>
<dbReference type="EMBL" id="QPJK01000003">
    <property type="protein sequence ID" value="RCW72591.1"/>
    <property type="molecule type" value="Genomic_DNA"/>
</dbReference>
<gene>
    <name evidence="15" type="ORF">DES41_103197</name>
</gene>
<dbReference type="OrthoDB" id="9795928at2"/>
<evidence type="ECO:0000259" key="14">
    <source>
        <dbReference type="Pfam" id="PF07715"/>
    </source>
</evidence>
<keyword evidence="5 10" id="KW-0812">Transmembrane</keyword>
<dbReference type="InterPro" id="IPR039426">
    <property type="entry name" value="TonB-dep_rcpt-like"/>
</dbReference>
<comment type="subcellular location">
    <subcellularLocation>
        <location evidence="1 10">Cell outer membrane</location>
        <topology evidence="1 10">Multi-pass membrane protein</topology>
    </subcellularLocation>
</comment>
<keyword evidence="6 11" id="KW-0798">TonB box</keyword>
<comment type="similarity">
    <text evidence="2 10 11">Belongs to the TonB-dependent receptor family.</text>
</comment>
<keyword evidence="12" id="KW-0732">Signal</keyword>
<dbReference type="Pfam" id="PF00593">
    <property type="entry name" value="TonB_dep_Rec_b-barrel"/>
    <property type="match status" value="1"/>
</dbReference>
<accession>A0A368XX81</accession>
<organism evidence="15 16">
    <name type="scientific">Pseudorhodoferax soli</name>
    <dbReference type="NCBI Taxonomy" id="545864"/>
    <lineage>
        <taxon>Bacteria</taxon>
        <taxon>Pseudomonadati</taxon>
        <taxon>Pseudomonadota</taxon>
        <taxon>Betaproteobacteria</taxon>
        <taxon>Burkholderiales</taxon>
        <taxon>Comamonadaceae</taxon>
    </lineage>
</organism>
<dbReference type="InterPro" id="IPR000531">
    <property type="entry name" value="Beta-barrel_TonB"/>
</dbReference>
<evidence type="ECO:0000256" key="4">
    <source>
        <dbReference type="ARBA" id="ARBA00022452"/>
    </source>
</evidence>
<feature type="domain" description="TonB-dependent receptor-like beta-barrel" evidence="13">
    <location>
        <begin position="252"/>
        <end position="657"/>
    </location>
</feature>
<dbReference type="PANTHER" id="PTHR30069:SF40">
    <property type="entry name" value="TONB-DEPENDENT RECEPTOR NMB0964-RELATED"/>
    <property type="match status" value="1"/>
</dbReference>
<feature type="signal peptide" evidence="12">
    <location>
        <begin position="1"/>
        <end position="24"/>
    </location>
</feature>
<dbReference type="Gene3D" id="2.40.170.20">
    <property type="entry name" value="TonB-dependent receptor, beta-barrel domain"/>
    <property type="match status" value="1"/>
</dbReference>
<dbReference type="Gene3D" id="2.170.130.10">
    <property type="entry name" value="TonB-dependent receptor, plug domain"/>
    <property type="match status" value="1"/>
</dbReference>
<dbReference type="InterPro" id="IPR012910">
    <property type="entry name" value="Plug_dom"/>
</dbReference>
<dbReference type="RefSeq" id="WP_114468009.1">
    <property type="nucleotide sequence ID" value="NZ_QPJK01000003.1"/>
</dbReference>
<keyword evidence="8 15" id="KW-0675">Receptor</keyword>
<protein>
    <submittedName>
        <fullName evidence="15">Iron complex outermembrane receptor protein</fullName>
    </submittedName>
</protein>
<dbReference type="InterPro" id="IPR036942">
    <property type="entry name" value="Beta-barrel_TonB_sf"/>
</dbReference>
<sequence length="692" mass="73975">MSPHFSRGAVAAAVSLACLAPVWAQFESATLKDVTVTGNPLGTPDAVAPTTRLEGDELTLRRQGTLGQTLDGLPGVGSTYFGPNASRPVIRGLDGDRIRVLQNSGAMLDASALSFDHAVPSDPLTVERIEVLRGPGALLYGGSAVGGVVNLIDNRIPRAPQFDATGGITGAAEAGVSTGNKGRDGAVLLEGGNDRYGLHVDVSKRRTEDVSVPVDLACSRPGSAEQARRICNSASDTESGSVGGSLFFDHGYLGASVTDYRSDYGTVAEDEVTIGMRSRRYALAGEWRQLPGWFSSIKLQAAHTRYRHTEFEGDEVGTRFRNQGNDLRLEARHRPIGPLEGVVGLQLDSNRFSAEGEEAFAPASRTRQAALFVYEELPTSWGKWTLGGRVERVRVRSDGSSDPDVTRFETGERSFTPLSLAGGALVKLSPAWQFTANVAHSERAPRDYELFANGPHLATAAWETGNASLAKEKSNSVDLGLAWQSGPHKAALNVYASRFTNYIGLADTGNTRSAEGEINPTDPEEALADLRYAGVRARFYGAEVNGTLRLLGAGGLGRADEVGTLDFLWRADLVRATNLDSGEPLPRIAPARLGGTLSWARGPWGAQLGVDLLRAQRRVPAEGQRATDGYALWNAALSYRMPLGSSELLWFARVDNITDELAYSAVSVLTTTAFPKAPLPGRSARLGVRLNF</sequence>
<feature type="chain" id="PRO_5016670502" evidence="12">
    <location>
        <begin position="25"/>
        <end position="692"/>
    </location>
</feature>
<keyword evidence="4 10" id="KW-1134">Transmembrane beta strand</keyword>
<reference evidence="15 16" key="1">
    <citation type="submission" date="2018-07" db="EMBL/GenBank/DDBJ databases">
        <title>Genomic Encyclopedia of Type Strains, Phase IV (KMG-IV): sequencing the most valuable type-strain genomes for metagenomic binning, comparative biology and taxonomic classification.</title>
        <authorList>
            <person name="Goeker M."/>
        </authorList>
    </citation>
    <scope>NUCLEOTIDE SEQUENCE [LARGE SCALE GENOMIC DNA]</scope>
    <source>
        <strain evidence="15 16">DSM 21634</strain>
    </source>
</reference>
<dbReference type="PANTHER" id="PTHR30069">
    <property type="entry name" value="TONB-DEPENDENT OUTER MEMBRANE RECEPTOR"/>
    <property type="match status" value="1"/>
</dbReference>
<keyword evidence="9 10" id="KW-0998">Cell outer membrane</keyword>
<evidence type="ECO:0000256" key="11">
    <source>
        <dbReference type="RuleBase" id="RU003357"/>
    </source>
</evidence>
<keyword evidence="7 10" id="KW-0472">Membrane</keyword>
<dbReference type="SUPFAM" id="SSF56935">
    <property type="entry name" value="Porins"/>
    <property type="match status" value="1"/>
</dbReference>
<evidence type="ECO:0000256" key="5">
    <source>
        <dbReference type="ARBA" id="ARBA00022692"/>
    </source>
</evidence>
<keyword evidence="16" id="KW-1185">Reference proteome</keyword>